<evidence type="ECO:0008006" key="3">
    <source>
        <dbReference type="Google" id="ProtNLM"/>
    </source>
</evidence>
<dbReference type="AlphaFoldDB" id="A0A0M6XWG1"/>
<evidence type="ECO:0000313" key="2">
    <source>
        <dbReference type="Proteomes" id="UP000048908"/>
    </source>
</evidence>
<accession>A0A0M6XWG1</accession>
<name>A0A0M6XWG1_9RHOB</name>
<evidence type="ECO:0000313" key="1">
    <source>
        <dbReference type="EMBL" id="CTQ34425.1"/>
    </source>
</evidence>
<sequence>MQAVEKTVTNAKRALIHDHMDHCLDAEGSETDRAELRTIARYL</sequence>
<dbReference type="Gene3D" id="1.20.58.1000">
    <property type="entry name" value="Metal-sensitive repressor, helix protomer"/>
    <property type="match status" value="1"/>
</dbReference>
<dbReference type="InterPro" id="IPR038390">
    <property type="entry name" value="Metal_Tscrpt_repr_sf"/>
</dbReference>
<reference evidence="1 2" key="1">
    <citation type="submission" date="2015-07" db="EMBL/GenBank/DDBJ databases">
        <authorList>
            <person name="Noorani M."/>
        </authorList>
    </citation>
    <scope>NUCLEOTIDE SEQUENCE [LARGE SCALE GENOMIC DNA]</scope>
    <source>
        <strain evidence="1 2">CECT 5088</strain>
    </source>
</reference>
<keyword evidence="2" id="KW-1185">Reference proteome</keyword>
<dbReference type="EMBL" id="CXPG01000021">
    <property type="protein sequence ID" value="CTQ34425.1"/>
    <property type="molecule type" value="Genomic_DNA"/>
</dbReference>
<gene>
    <name evidence="1" type="ORF">JAN5088_03221</name>
</gene>
<dbReference type="Proteomes" id="UP000048908">
    <property type="component" value="Unassembled WGS sequence"/>
</dbReference>
<protein>
    <recommendedName>
        <fullName evidence="3">Copper-sensitive operon repressor</fullName>
    </recommendedName>
</protein>
<organism evidence="1 2">
    <name type="scientific">Jannaschia rubra</name>
    <dbReference type="NCBI Taxonomy" id="282197"/>
    <lineage>
        <taxon>Bacteria</taxon>
        <taxon>Pseudomonadati</taxon>
        <taxon>Pseudomonadota</taxon>
        <taxon>Alphaproteobacteria</taxon>
        <taxon>Rhodobacterales</taxon>
        <taxon>Roseobacteraceae</taxon>
        <taxon>Jannaschia</taxon>
    </lineage>
</organism>
<proteinExistence type="predicted"/>
<dbReference type="STRING" id="282197.SAMN04488517_1089"/>